<feature type="compositionally biased region" description="Low complexity" evidence="1">
    <location>
        <begin position="28"/>
        <end position="44"/>
    </location>
</feature>
<evidence type="ECO:0000256" key="2">
    <source>
        <dbReference type="SAM" id="SignalP"/>
    </source>
</evidence>
<feature type="signal peptide" evidence="2">
    <location>
        <begin position="1"/>
        <end position="16"/>
    </location>
</feature>
<dbReference type="PANTHER" id="PTHR43662">
    <property type="match status" value="1"/>
</dbReference>
<keyword evidence="2" id="KW-0732">Signal</keyword>
<feature type="domain" description="DUF1996" evidence="3">
    <location>
        <begin position="94"/>
        <end position="295"/>
    </location>
</feature>
<feature type="chain" id="PRO_5040354277" evidence="2">
    <location>
        <begin position="17"/>
        <end position="324"/>
    </location>
</feature>
<evidence type="ECO:0000256" key="1">
    <source>
        <dbReference type="SAM" id="MobiDB-lite"/>
    </source>
</evidence>
<accession>A0A9Q9MIA2</accession>
<dbReference type="PANTHER" id="PTHR43662:SF3">
    <property type="entry name" value="DOMAIN PROTEIN, PUTATIVE (AFU_ORTHOLOGUE AFUA_6G11970)-RELATED"/>
    <property type="match status" value="1"/>
</dbReference>
<dbReference type="RefSeq" id="WP_156090077.1">
    <property type="nucleotide sequence ID" value="NZ_CP073767.1"/>
</dbReference>
<evidence type="ECO:0000313" key="4">
    <source>
        <dbReference type="EMBL" id="UWZ53471.1"/>
    </source>
</evidence>
<organism evidence="4 5">
    <name type="scientific">Dactylosporangium aurantiacum</name>
    <dbReference type="NCBI Taxonomy" id="35754"/>
    <lineage>
        <taxon>Bacteria</taxon>
        <taxon>Bacillati</taxon>
        <taxon>Actinomycetota</taxon>
        <taxon>Actinomycetes</taxon>
        <taxon>Micromonosporales</taxon>
        <taxon>Micromonosporaceae</taxon>
        <taxon>Dactylosporangium</taxon>
    </lineage>
</organism>
<dbReference type="AlphaFoldDB" id="A0A9Q9MIA2"/>
<proteinExistence type="predicted"/>
<name>A0A9Q9MIA2_9ACTN</name>
<dbReference type="PROSITE" id="PS51257">
    <property type="entry name" value="PROKAR_LIPOPROTEIN"/>
    <property type="match status" value="1"/>
</dbReference>
<keyword evidence="5" id="KW-1185">Reference proteome</keyword>
<gene>
    <name evidence="4" type="ORF">Daura_44195</name>
</gene>
<sequence length="324" mass="34329">MRRRLGFLLAAGLFLAACDPNQGPVVISQPAPSSAVPSGAAPSLSSPPPSPASPSSPVPTATAAPVKTFTDKPPQAQYREFHANCTETHRLSDDPIVFPGLAGAAHNHTFVGNPAANATSTPQSLLKGRTSCEDTLDASSYWFPTLTQNGVVVQPERVTIYYKSGVKDYRTVQPFPAGFRLIVGDMRLQDAAQFSGTWNCGDYLGKAIPPSCPAGSSLIVRMQAPSCWDGRSLDSADHKSHVVWPVSGVCPASNPVPLPMFEMKVPYKLPGGNTSGLAYSSGNGSSFHYDFMNGWDAARQATLVSHCINGGRQCNGFGVDQHKP</sequence>
<feature type="region of interest" description="Disordered" evidence="1">
    <location>
        <begin position="28"/>
        <end position="73"/>
    </location>
</feature>
<reference evidence="4" key="1">
    <citation type="submission" date="2021-04" db="EMBL/GenBank/DDBJ databases">
        <title>Dactylosporangium aurantiacum NRRL B-8018 full assembly.</title>
        <authorList>
            <person name="Hartkoorn R.C."/>
            <person name="Beaudoing E."/>
            <person name="Hot D."/>
        </authorList>
    </citation>
    <scope>NUCLEOTIDE SEQUENCE</scope>
    <source>
        <strain evidence="4">NRRL B-8018</strain>
    </source>
</reference>
<dbReference type="Proteomes" id="UP001058003">
    <property type="component" value="Chromosome"/>
</dbReference>
<dbReference type="Pfam" id="PF09362">
    <property type="entry name" value="DUF1996"/>
    <property type="match status" value="1"/>
</dbReference>
<protein>
    <submittedName>
        <fullName evidence="4">DUF1996 domain-containing protein</fullName>
    </submittedName>
</protein>
<feature type="compositionally biased region" description="Pro residues" evidence="1">
    <location>
        <begin position="45"/>
        <end position="57"/>
    </location>
</feature>
<evidence type="ECO:0000259" key="3">
    <source>
        <dbReference type="Pfam" id="PF09362"/>
    </source>
</evidence>
<dbReference type="InterPro" id="IPR018535">
    <property type="entry name" value="DUF1996"/>
</dbReference>
<dbReference type="EMBL" id="CP073767">
    <property type="protein sequence ID" value="UWZ53471.1"/>
    <property type="molecule type" value="Genomic_DNA"/>
</dbReference>
<evidence type="ECO:0000313" key="5">
    <source>
        <dbReference type="Proteomes" id="UP001058003"/>
    </source>
</evidence>
<dbReference type="OrthoDB" id="581239at2"/>
<dbReference type="KEGG" id="daur:Daura_44195"/>